<dbReference type="AlphaFoldDB" id="A0AAV1Q8K3"/>
<comment type="caution">
    <text evidence="2">The sequence shown here is derived from an EMBL/GenBank/DDBJ whole genome shotgun (WGS) entry which is preliminary data.</text>
</comment>
<feature type="region of interest" description="Disordered" evidence="1">
    <location>
        <begin position="1"/>
        <end position="51"/>
    </location>
</feature>
<evidence type="ECO:0000256" key="1">
    <source>
        <dbReference type="SAM" id="MobiDB-lite"/>
    </source>
</evidence>
<accession>A0AAV1Q8K3</accession>
<proteinExistence type="predicted"/>
<reference evidence="2 3" key="1">
    <citation type="submission" date="2024-01" db="EMBL/GenBank/DDBJ databases">
        <authorList>
            <person name="Alioto T."/>
            <person name="Alioto T."/>
            <person name="Gomez Garrido J."/>
        </authorList>
    </citation>
    <scope>NUCLEOTIDE SEQUENCE [LARGE SCALE GENOMIC DNA]</scope>
</reference>
<dbReference type="EMBL" id="CAWUFR010000562">
    <property type="protein sequence ID" value="CAK6979247.1"/>
    <property type="molecule type" value="Genomic_DNA"/>
</dbReference>
<feature type="compositionally biased region" description="Basic and acidic residues" evidence="1">
    <location>
        <begin position="8"/>
        <end position="36"/>
    </location>
</feature>
<evidence type="ECO:0000313" key="3">
    <source>
        <dbReference type="Proteomes" id="UP001314229"/>
    </source>
</evidence>
<name>A0AAV1Q8K3_SCOSC</name>
<evidence type="ECO:0000313" key="2">
    <source>
        <dbReference type="EMBL" id="CAK6979247.1"/>
    </source>
</evidence>
<protein>
    <submittedName>
        <fullName evidence="2">Uncharacterized protein</fullName>
    </submittedName>
</protein>
<organism evidence="2 3">
    <name type="scientific">Scomber scombrus</name>
    <name type="common">Atlantic mackerel</name>
    <name type="synonym">Scomber vernalis</name>
    <dbReference type="NCBI Taxonomy" id="13677"/>
    <lineage>
        <taxon>Eukaryota</taxon>
        <taxon>Metazoa</taxon>
        <taxon>Chordata</taxon>
        <taxon>Craniata</taxon>
        <taxon>Vertebrata</taxon>
        <taxon>Euteleostomi</taxon>
        <taxon>Actinopterygii</taxon>
        <taxon>Neopterygii</taxon>
        <taxon>Teleostei</taxon>
        <taxon>Neoteleostei</taxon>
        <taxon>Acanthomorphata</taxon>
        <taxon>Pelagiaria</taxon>
        <taxon>Scombriformes</taxon>
        <taxon>Scombridae</taxon>
        <taxon>Scomber</taxon>
    </lineage>
</organism>
<sequence length="79" mass="8780">MNDGWKTGGDRRTTGDRPLELRGDRRSSQETGEERQTPGGAAGVTSSLSKPEFRGAIIRLKQTIPSELQKEKKVKKKKI</sequence>
<keyword evidence="3" id="KW-1185">Reference proteome</keyword>
<dbReference type="Proteomes" id="UP001314229">
    <property type="component" value="Unassembled WGS sequence"/>
</dbReference>
<gene>
    <name evidence="2" type="ORF">FSCOSCO3_A026570</name>
</gene>